<gene>
    <name evidence="1" type="ORF">DFR76_101636</name>
</gene>
<dbReference type="AlphaFoldDB" id="A0A370IEG6"/>
<dbReference type="Gene3D" id="3.40.50.450">
    <property type="match status" value="1"/>
</dbReference>
<accession>A0A370IEG6</accession>
<comment type="caution">
    <text evidence="1">The sequence shown here is derived from an EMBL/GenBank/DDBJ whole genome shotgun (WGS) entry which is preliminary data.</text>
</comment>
<proteinExistence type="predicted"/>
<keyword evidence="2" id="KW-1185">Reference proteome</keyword>
<name>A0A370IEG6_9NOCA</name>
<dbReference type="Proteomes" id="UP000254869">
    <property type="component" value="Unassembled WGS sequence"/>
</dbReference>
<organism evidence="1 2">
    <name type="scientific">Nocardia pseudobrasiliensis</name>
    <dbReference type="NCBI Taxonomy" id="45979"/>
    <lineage>
        <taxon>Bacteria</taxon>
        <taxon>Bacillati</taxon>
        <taxon>Actinomycetota</taxon>
        <taxon>Actinomycetes</taxon>
        <taxon>Mycobacteriales</taxon>
        <taxon>Nocardiaceae</taxon>
        <taxon>Nocardia</taxon>
    </lineage>
</organism>
<dbReference type="RefSeq" id="WP_147287831.1">
    <property type="nucleotide sequence ID" value="NZ_QQBC01000001.1"/>
</dbReference>
<evidence type="ECO:0000313" key="1">
    <source>
        <dbReference type="EMBL" id="RDI69098.1"/>
    </source>
</evidence>
<dbReference type="STRING" id="1210086.GCA_001613105_00490"/>
<sequence>MPTSAPFRHATTDPEVANRPFRVYFARAMEGEAEHDVENLADIVRGELELVGMDIVDTFTEVPLPIRAAHSAGLDRIAARVVSRDLALLEQSDAVLMDMTIPGRNYIGCSCELVYAHLLELPIFVYVGATGYGDRYWLRYHATSITKTRSECIEAMVAWIRRAHRI</sequence>
<evidence type="ECO:0008006" key="3">
    <source>
        <dbReference type="Google" id="ProtNLM"/>
    </source>
</evidence>
<dbReference type="EMBL" id="QQBC01000001">
    <property type="protein sequence ID" value="RDI69098.1"/>
    <property type="molecule type" value="Genomic_DNA"/>
</dbReference>
<reference evidence="1 2" key="1">
    <citation type="submission" date="2018-07" db="EMBL/GenBank/DDBJ databases">
        <title>Genomic Encyclopedia of Type Strains, Phase IV (KMG-IV): sequencing the most valuable type-strain genomes for metagenomic binning, comparative biology and taxonomic classification.</title>
        <authorList>
            <person name="Goeker M."/>
        </authorList>
    </citation>
    <scope>NUCLEOTIDE SEQUENCE [LARGE SCALE GENOMIC DNA]</scope>
    <source>
        <strain evidence="1 2">DSM 44290</strain>
    </source>
</reference>
<protein>
    <recommendedName>
        <fullName evidence="3">Nucleoside 2-deoxyribosyltransferase-like protein</fullName>
    </recommendedName>
</protein>
<evidence type="ECO:0000313" key="2">
    <source>
        <dbReference type="Proteomes" id="UP000254869"/>
    </source>
</evidence>